<name>A0ABQ6BIM6_9CAUL</name>
<keyword evidence="3" id="KW-1185">Reference proteome</keyword>
<gene>
    <name evidence="2" type="ORF">GCM10007859_00550</name>
</gene>
<proteinExistence type="predicted"/>
<evidence type="ECO:0000313" key="2">
    <source>
        <dbReference type="EMBL" id="GLS00052.1"/>
    </source>
</evidence>
<dbReference type="InterPro" id="IPR027373">
    <property type="entry name" value="RHH_dom"/>
</dbReference>
<evidence type="ECO:0000259" key="1">
    <source>
        <dbReference type="Pfam" id="PF13467"/>
    </source>
</evidence>
<dbReference type="Proteomes" id="UP001156921">
    <property type="component" value="Unassembled WGS sequence"/>
</dbReference>
<dbReference type="Pfam" id="PF13467">
    <property type="entry name" value="RHH_4"/>
    <property type="match status" value="1"/>
</dbReference>
<dbReference type="InterPro" id="IPR038268">
    <property type="entry name" value="RHH_sf"/>
</dbReference>
<accession>A0ABQ6BIM6</accession>
<feature type="domain" description="Ribbon-helix-helix" evidence="1">
    <location>
        <begin position="7"/>
        <end position="68"/>
    </location>
</feature>
<dbReference type="Gene3D" id="1.10.3990.20">
    <property type="entry name" value="protein bp1543"/>
    <property type="match status" value="1"/>
</dbReference>
<protein>
    <recommendedName>
        <fullName evidence="1">Ribbon-helix-helix domain-containing protein</fullName>
    </recommendedName>
</protein>
<evidence type="ECO:0000313" key="3">
    <source>
        <dbReference type="Proteomes" id="UP001156921"/>
    </source>
</evidence>
<sequence length="82" mass="8777">MVRTMLKKRSVSLSGHATSVALEAEFWAVLDAVAAAGGLSQAGLMKRIDERRGRTPLASACRLLALAWTGGDRSFIEQDSTD</sequence>
<reference evidence="3" key="1">
    <citation type="journal article" date="2019" name="Int. J. Syst. Evol. Microbiol.">
        <title>The Global Catalogue of Microorganisms (GCM) 10K type strain sequencing project: providing services to taxonomists for standard genome sequencing and annotation.</title>
        <authorList>
            <consortium name="The Broad Institute Genomics Platform"/>
            <consortium name="The Broad Institute Genome Sequencing Center for Infectious Disease"/>
            <person name="Wu L."/>
            <person name="Ma J."/>
        </authorList>
    </citation>
    <scope>NUCLEOTIDE SEQUENCE [LARGE SCALE GENOMIC DNA]</scope>
    <source>
        <strain evidence="3">NBRC 110107</strain>
    </source>
</reference>
<comment type="caution">
    <text evidence="2">The sequence shown here is derived from an EMBL/GenBank/DDBJ whole genome shotgun (WGS) entry which is preliminary data.</text>
</comment>
<dbReference type="EMBL" id="BSOY01000001">
    <property type="protein sequence ID" value="GLS00052.1"/>
    <property type="molecule type" value="Genomic_DNA"/>
</dbReference>
<organism evidence="2 3">
    <name type="scientific">Brevundimonas denitrificans</name>
    <dbReference type="NCBI Taxonomy" id="1443434"/>
    <lineage>
        <taxon>Bacteria</taxon>
        <taxon>Pseudomonadati</taxon>
        <taxon>Pseudomonadota</taxon>
        <taxon>Alphaproteobacteria</taxon>
        <taxon>Caulobacterales</taxon>
        <taxon>Caulobacteraceae</taxon>
        <taxon>Brevundimonas</taxon>
    </lineage>
</organism>